<evidence type="ECO:0000259" key="2">
    <source>
        <dbReference type="PROSITE" id="PS50883"/>
    </source>
</evidence>
<dbReference type="PANTHER" id="PTHR33121">
    <property type="entry name" value="CYCLIC DI-GMP PHOSPHODIESTERASE PDEF"/>
    <property type="match status" value="1"/>
</dbReference>
<name>A0ABQ5U971_9PROT</name>
<proteinExistence type="predicted"/>
<gene>
    <name evidence="3" type="ORF">GCM10007924_22670</name>
</gene>
<dbReference type="InterPro" id="IPR050706">
    <property type="entry name" value="Cyclic-di-GMP_PDE-like"/>
</dbReference>
<dbReference type="InterPro" id="IPR035965">
    <property type="entry name" value="PAS-like_dom_sf"/>
</dbReference>
<dbReference type="InterPro" id="IPR043128">
    <property type="entry name" value="Rev_trsase/Diguanyl_cyclase"/>
</dbReference>
<sequence>MPVTQSKTIDTLRGDRERFVAFSFAAADLLLELDDQGKICFASGAAKGILGKDLPDLDGMAFADLLDPQDRRVITYLLENMKEGERISPVSARMQNTNTMAVIGACSLPRVNGHIYLTLNVTGLPAAQSVAVHRDTETGLLTNNDFVQLATDQLNIAAETGQELELTLLELSNLGDMSKHTSESDMEEFFNKMGAVLRSYSLGGDSAGRLDGDKYGVLHNKSLDHTVLQEKVETLSNEVAPGHGLKTDASTIDLEKGKLSQENATHALMFVINSFVNDTGGGFSMSSLAEGLQGRMETTLNRISSLKNVFKRHQFSLVYQPIVNLLDETTHHYEVLCRFKDGESPYETVTFAEEVGIIRDLDLAVTKKTLEALSEYPRQGRLVPHVAVNISGHSLESDDFVDTLYTLLGDYPNFRKYLSLEVTESSQIRDLVRANRVIQQFRKNGIEVSLDDLGAGAASFQYIQALDVDNIKIDGAYVRDVLHEEKDAAILKCMARLCRDLKIGTIAEMVETRDQFQLLKRMGVDYGQGWFFGKPQAVLDMPFKKRQISLNMKRKGVQSEWN</sequence>
<dbReference type="InterPro" id="IPR001633">
    <property type="entry name" value="EAL_dom"/>
</dbReference>
<dbReference type="PROSITE" id="PS50112">
    <property type="entry name" value="PAS"/>
    <property type="match status" value="1"/>
</dbReference>
<dbReference type="CDD" id="cd01948">
    <property type="entry name" value="EAL"/>
    <property type="match status" value="1"/>
</dbReference>
<feature type="domain" description="PAS" evidence="1">
    <location>
        <begin position="15"/>
        <end position="85"/>
    </location>
</feature>
<dbReference type="CDD" id="cd00130">
    <property type="entry name" value="PAS"/>
    <property type="match status" value="1"/>
</dbReference>
<accession>A0ABQ5U971</accession>
<evidence type="ECO:0000313" key="3">
    <source>
        <dbReference type="EMBL" id="GLQ07046.1"/>
    </source>
</evidence>
<dbReference type="SUPFAM" id="SSF141868">
    <property type="entry name" value="EAL domain-like"/>
    <property type="match status" value="1"/>
</dbReference>
<dbReference type="SMART" id="SM00052">
    <property type="entry name" value="EAL"/>
    <property type="match status" value="1"/>
</dbReference>
<evidence type="ECO:0000313" key="4">
    <source>
        <dbReference type="Proteomes" id="UP001161409"/>
    </source>
</evidence>
<dbReference type="Gene3D" id="3.30.450.20">
    <property type="entry name" value="PAS domain"/>
    <property type="match status" value="1"/>
</dbReference>
<evidence type="ECO:0000259" key="1">
    <source>
        <dbReference type="PROSITE" id="PS50112"/>
    </source>
</evidence>
<dbReference type="SUPFAM" id="SSF55785">
    <property type="entry name" value="PYP-like sensor domain (PAS domain)"/>
    <property type="match status" value="1"/>
</dbReference>
<dbReference type="InterPro" id="IPR035919">
    <property type="entry name" value="EAL_sf"/>
</dbReference>
<dbReference type="InterPro" id="IPR000014">
    <property type="entry name" value="PAS"/>
</dbReference>
<dbReference type="PROSITE" id="PS50883">
    <property type="entry name" value="EAL"/>
    <property type="match status" value="1"/>
</dbReference>
<dbReference type="SMART" id="SM00091">
    <property type="entry name" value="PAS"/>
    <property type="match status" value="1"/>
</dbReference>
<organism evidence="3 4">
    <name type="scientific">Sneathiella chinensis</name>
    <dbReference type="NCBI Taxonomy" id="349750"/>
    <lineage>
        <taxon>Bacteria</taxon>
        <taxon>Pseudomonadati</taxon>
        <taxon>Pseudomonadota</taxon>
        <taxon>Alphaproteobacteria</taxon>
        <taxon>Sneathiellales</taxon>
        <taxon>Sneathiellaceae</taxon>
        <taxon>Sneathiella</taxon>
    </lineage>
</organism>
<dbReference type="PANTHER" id="PTHR33121:SF79">
    <property type="entry name" value="CYCLIC DI-GMP PHOSPHODIESTERASE PDED-RELATED"/>
    <property type="match status" value="1"/>
</dbReference>
<reference evidence="3" key="1">
    <citation type="journal article" date="2014" name="Int. J. Syst. Evol. Microbiol.">
        <title>Complete genome of a new Firmicutes species belonging to the dominant human colonic microbiota ('Ruminococcus bicirculans') reveals two chromosomes and a selective capacity to utilize plant glucans.</title>
        <authorList>
            <consortium name="NISC Comparative Sequencing Program"/>
            <person name="Wegmann U."/>
            <person name="Louis P."/>
            <person name="Goesmann A."/>
            <person name="Henrissat B."/>
            <person name="Duncan S.H."/>
            <person name="Flint H.J."/>
        </authorList>
    </citation>
    <scope>NUCLEOTIDE SEQUENCE</scope>
    <source>
        <strain evidence="3">NBRC 103408</strain>
    </source>
</reference>
<keyword evidence="4" id="KW-1185">Reference proteome</keyword>
<dbReference type="Proteomes" id="UP001161409">
    <property type="component" value="Unassembled WGS sequence"/>
</dbReference>
<protein>
    <submittedName>
        <fullName evidence="3">Diguanylate phosphodiesterase</fullName>
    </submittedName>
</protein>
<dbReference type="Gene3D" id="3.30.70.270">
    <property type="match status" value="1"/>
</dbReference>
<reference evidence="3" key="2">
    <citation type="submission" date="2023-01" db="EMBL/GenBank/DDBJ databases">
        <title>Draft genome sequence of Sneathiella chinensis strain NBRC 103408.</title>
        <authorList>
            <person name="Sun Q."/>
            <person name="Mori K."/>
        </authorList>
    </citation>
    <scope>NUCLEOTIDE SEQUENCE</scope>
    <source>
        <strain evidence="3">NBRC 103408</strain>
    </source>
</reference>
<dbReference type="Gene3D" id="3.20.20.450">
    <property type="entry name" value="EAL domain"/>
    <property type="match status" value="1"/>
</dbReference>
<dbReference type="Pfam" id="PF00563">
    <property type="entry name" value="EAL"/>
    <property type="match status" value="1"/>
</dbReference>
<feature type="domain" description="EAL" evidence="2">
    <location>
        <begin position="299"/>
        <end position="549"/>
    </location>
</feature>
<comment type="caution">
    <text evidence="3">The sequence shown here is derived from an EMBL/GenBank/DDBJ whole genome shotgun (WGS) entry which is preliminary data.</text>
</comment>
<dbReference type="EMBL" id="BSNF01000008">
    <property type="protein sequence ID" value="GLQ07046.1"/>
    <property type="molecule type" value="Genomic_DNA"/>
</dbReference>